<dbReference type="PANTHER" id="PTHR24252">
    <property type="entry name" value="ACROSIN-RELATED"/>
    <property type="match status" value="1"/>
</dbReference>
<dbReference type="InterPro" id="IPR001254">
    <property type="entry name" value="Trypsin_dom"/>
</dbReference>
<sequence length="158" mass="18128">RKLVRVLLGSTGLNSRSDDSEEFQVEDSFEVHPGYSTIRSYNDIALIRLPRKVKLSELLFPACLYTREDLPRGPFNIAGWGATDKDGIKMSTELRKATIQPLSLDRCNQTYPIGPKLRMGLNEDMLCFYDPKGETDTCMNGERRRPFVIERRHMELNS</sequence>
<reference evidence="3" key="1">
    <citation type="submission" date="2021-03" db="EMBL/GenBank/DDBJ databases">
        <authorList>
            <person name="Tran Van P."/>
        </authorList>
    </citation>
    <scope>NUCLEOTIDE SEQUENCE</scope>
</reference>
<organism evidence="3 4">
    <name type="scientific">Timema podura</name>
    <name type="common">Walking stick</name>
    <dbReference type="NCBI Taxonomy" id="61482"/>
    <lineage>
        <taxon>Eukaryota</taxon>
        <taxon>Metazoa</taxon>
        <taxon>Ecdysozoa</taxon>
        <taxon>Arthropoda</taxon>
        <taxon>Hexapoda</taxon>
        <taxon>Insecta</taxon>
        <taxon>Pterygota</taxon>
        <taxon>Neoptera</taxon>
        <taxon>Polyneoptera</taxon>
        <taxon>Phasmatodea</taxon>
        <taxon>Timematodea</taxon>
        <taxon>Timematoidea</taxon>
        <taxon>Timematidae</taxon>
        <taxon>Timema</taxon>
    </lineage>
</organism>
<dbReference type="EMBL" id="CAJPIN010061025">
    <property type="protein sequence ID" value="CAG2066937.1"/>
    <property type="molecule type" value="Genomic_DNA"/>
</dbReference>
<gene>
    <name evidence="3" type="ORF">TPAB3V08_LOCUS13880</name>
</gene>
<evidence type="ECO:0000313" key="4">
    <source>
        <dbReference type="Proteomes" id="UP001153148"/>
    </source>
</evidence>
<proteinExistence type="predicted"/>
<evidence type="ECO:0000259" key="2">
    <source>
        <dbReference type="PROSITE" id="PS50240"/>
    </source>
</evidence>
<feature type="non-terminal residue" evidence="3">
    <location>
        <position position="1"/>
    </location>
</feature>
<dbReference type="PANTHER" id="PTHR24252:SF7">
    <property type="entry name" value="HYALIN"/>
    <property type="match status" value="1"/>
</dbReference>
<dbReference type="Pfam" id="PF00089">
    <property type="entry name" value="Trypsin"/>
    <property type="match status" value="1"/>
</dbReference>
<dbReference type="Proteomes" id="UP001153148">
    <property type="component" value="Unassembled WGS sequence"/>
</dbReference>
<keyword evidence="1" id="KW-1015">Disulfide bond</keyword>
<comment type="caution">
    <text evidence="3">The sequence shown here is derived from an EMBL/GenBank/DDBJ whole genome shotgun (WGS) entry which is preliminary data.</text>
</comment>
<evidence type="ECO:0000256" key="1">
    <source>
        <dbReference type="ARBA" id="ARBA00023157"/>
    </source>
</evidence>
<dbReference type="InterPro" id="IPR009003">
    <property type="entry name" value="Peptidase_S1_PA"/>
</dbReference>
<accession>A0ABN7PLA0</accession>
<dbReference type="SUPFAM" id="SSF50494">
    <property type="entry name" value="Trypsin-like serine proteases"/>
    <property type="match status" value="1"/>
</dbReference>
<dbReference type="PROSITE" id="PS50240">
    <property type="entry name" value="TRYPSIN_DOM"/>
    <property type="match status" value="1"/>
</dbReference>
<dbReference type="Gene3D" id="2.40.10.10">
    <property type="entry name" value="Trypsin-like serine proteases"/>
    <property type="match status" value="1"/>
</dbReference>
<feature type="domain" description="Peptidase S1" evidence="2">
    <location>
        <begin position="1"/>
        <end position="158"/>
    </location>
</feature>
<keyword evidence="4" id="KW-1185">Reference proteome</keyword>
<protein>
    <recommendedName>
        <fullName evidence="2">Peptidase S1 domain-containing protein</fullName>
    </recommendedName>
</protein>
<name>A0ABN7PLA0_TIMPD</name>
<dbReference type="InterPro" id="IPR043504">
    <property type="entry name" value="Peptidase_S1_PA_chymotrypsin"/>
</dbReference>
<dbReference type="SMART" id="SM00020">
    <property type="entry name" value="Tryp_SPc"/>
    <property type="match status" value="1"/>
</dbReference>
<evidence type="ECO:0000313" key="3">
    <source>
        <dbReference type="EMBL" id="CAG2066937.1"/>
    </source>
</evidence>